<feature type="compositionally biased region" description="Polar residues" evidence="1">
    <location>
        <begin position="674"/>
        <end position="688"/>
    </location>
</feature>
<feature type="region of interest" description="Disordered" evidence="1">
    <location>
        <begin position="254"/>
        <end position="505"/>
    </location>
</feature>
<evidence type="ECO:0000256" key="1">
    <source>
        <dbReference type="SAM" id="MobiDB-lite"/>
    </source>
</evidence>
<feature type="compositionally biased region" description="Low complexity" evidence="1">
    <location>
        <begin position="689"/>
        <end position="707"/>
    </location>
</feature>
<feature type="compositionally biased region" description="Basic and acidic residues" evidence="1">
    <location>
        <begin position="349"/>
        <end position="360"/>
    </location>
</feature>
<feature type="region of interest" description="Disordered" evidence="1">
    <location>
        <begin position="63"/>
        <end position="101"/>
    </location>
</feature>
<dbReference type="GeneID" id="67023642"/>
<reference evidence="2" key="1">
    <citation type="submission" date="2020-05" db="EMBL/GenBank/DDBJ databases">
        <title>Evolutionary and genomic comparisons of hybrid uninucleate and nonhybrid Rhizoctonia fungi.</title>
        <authorList>
            <person name="Li C."/>
            <person name="Chen X."/>
        </authorList>
    </citation>
    <scope>NUCLEOTIDE SEQUENCE</scope>
    <source>
        <strain evidence="2">AG-1 IA</strain>
    </source>
</reference>
<feature type="compositionally biased region" description="Polar residues" evidence="1">
    <location>
        <begin position="441"/>
        <end position="499"/>
    </location>
</feature>
<feature type="compositionally biased region" description="Basic and acidic residues" evidence="1">
    <location>
        <begin position="868"/>
        <end position="887"/>
    </location>
</feature>
<feature type="compositionally biased region" description="Basic and acidic residues" evidence="1">
    <location>
        <begin position="430"/>
        <end position="440"/>
    </location>
</feature>
<feature type="region of interest" description="Disordered" evidence="1">
    <location>
        <begin position="539"/>
        <end position="566"/>
    </location>
</feature>
<feature type="region of interest" description="Disordered" evidence="1">
    <location>
        <begin position="655"/>
        <end position="836"/>
    </location>
</feature>
<feature type="compositionally biased region" description="Polar residues" evidence="1">
    <location>
        <begin position="290"/>
        <end position="325"/>
    </location>
</feature>
<dbReference type="KEGG" id="rsx:RhiXN_01360"/>
<feature type="region of interest" description="Disordered" evidence="1">
    <location>
        <begin position="864"/>
        <end position="887"/>
    </location>
</feature>
<feature type="compositionally biased region" description="Low complexity" evidence="1">
    <location>
        <begin position="254"/>
        <end position="289"/>
    </location>
</feature>
<name>A0A8H8P7S8_9AGAM</name>
<accession>A0A8H8P7S8</accession>
<dbReference type="RefSeq" id="XP_043187002.1">
    <property type="nucleotide sequence ID" value="XM_043321179.1"/>
</dbReference>
<evidence type="ECO:0000313" key="3">
    <source>
        <dbReference type="Proteomes" id="UP000650533"/>
    </source>
</evidence>
<feature type="compositionally biased region" description="Low complexity" evidence="1">
    <location>
        <begin position="738"/>
        <end position="752"/>
    </location>
</feature>
<dbReference type="Proteomes" id="UP000650533">
    <property type="component" value="Chromosome 16"/>
</dbReference>
<protein>
    <submittedName>
        <fullName evidence="2">Uncharacterized protein</fullName>
    </submittedName>
</protein>
<dbReference type="AlphaFoldDB" id="A0A8H8P7S8"/>
<feature type="compositionally biased region" description="Low complexity" evidence="1">
    <location>
        <begin position="188"/>
        <end position="198"/>
    </location>
</feature>
<feature type="compositionally biased region" description="Polar residues" evidence="1">
    <location>
        <begin position="397"/>
        <end position="418"/>
    </location>
</feature>
<feature type="compositionally biased region" description="Basic and acidic residues" evidence="1">
    <location>
        <begin position="715"/>
        <end position="725"/>
    </location>
</feature>
<feature type="compositionally biased region" description="Polar residues" evidence="1">
    <location>
        <begin position="199"/>
        <end position="212"/>
    </location>
</feature>
<gene>
    <name evidence="2" type="ORF">RhiXN_01360</name>
</gene>
<organism evidence="2 3">
    <name type="scientific">Rhizoctonia solani</name>
    <dbReference type="NCBI Taxonomy" id="456999"/>
    <lineage>
        <taxon>Eukaryota</taxon>
        <taxon>Fungi</taxon>
        <taxon>Dikarya</taxon>
        <taxon>Basidiomycota</taxon>
        <taxon>Agaricomycotina</taxon>
        <taxon>Agaricomycetes</taxon>
        <taxon>Cantharellales</taxon>
        <taxon>Ceratobasidiaceae</taxon>
        <taxon>Rhizoctonia</taxon>
    </lineage>
</organism>
<proteinExistence type="predicted"/>
<sequence>MQGGRSIVSSRMFARDDRPVPNIVAIYERPRHKVRRDATHILGGMFGWNTPEEVARALGCDDLPAEESTPTVPSIPEPHSADAPLSASPQQCAKRSSKRTKRRTLVPLVEMGVSILSLSLQERMRRQQGGDEREDHGPVSTLVKRSTASVDAIVTSADSTTTTKKIKATALGDVPTTKKLRLTISAAPPTAASVSTPSLQLLSPPDTSSNASKAPADERYIAPVSLSVLSTGQLPMPNFELDLSNLPGFSFSTLDSNSDSESSSVSSSESSSESSSDSPDLSSSTSTHSAPQSKAQGKGKNTATSVSNTSRTTTPVAGASQTRNPSTPPRRKRQAHQPGWVGWVQTEESPDHSRLIRLDDVPVILGRRTRSGKEFADPPPLRRRSAAPIDPKRHTRPSVSSVRTGQKSKQQSAWQETQKYGAVEASVDGKGGEEHLRETTEPGQDDSQLKGSKSQKPHTPSAKPNENMAATFTNSVDMISTPKLEQTSPGDLSRVSQSARGDLSPDTKSIKVLATSQSNSISIPGVLKLTRSDTVITPTGARANAPVHKDANSTRESPNKVFGPEKSQTLADLPVRELPGSSTGKDTVQGNPGRTLGISLRPWIFKLVCADQQHQIAIYQLPADSSSKRSPISVIASSSRNISISSVIEKALTAPRNPVDKPKMSKVGGMWSNAVKSSPNSGGVNDTVSNANSSTTLKSLSSASKTTKPFPVPSRMERNDPESKHSPLTLLGKRKDSSSPLPSGQSSSSSQSRIKKRKLLLSSSDESEGPRFTAFQSEMKRWIHEKKSEWKEKERQKEKQKEKQKERTSGSELRTAIAEGKPVSEAVRHRLAGSSTSTRIGDAKLARKKAWSTEWGMDVAKVSVAGNSERRTQPKPTAEVEKREPTVKDAREFGADCIKRKLDVASELARPKRAGQ</sequence>
<dbReference type="EMBL" id="CP059673">
    <property type="protein sequence ID" value="QRW26765.1"/>
    <property type="molecule type" value="Genomic_DNA"/>
</dbReference>
<feature type="compositionally biased region" description="Basic and acidic residues" evidence="1">
    <location>
        <begin position="778"/>
        <end position="809"/>
    </location>
</feature>
<evidence type="ECO:0000313" key="2">
    <source>
        <dbReference type="EMBL" id="QRW26765.1"/>
    </source>
</evidence>
<feature type="region of interest" description="Disordered" evidence="1">
    <location>
        <begin position="188"/>
        <end position="216"/>
    </location>
</feature>